<dbReference type="InterPro" id="IPR027417">
    <property type="entry name" value="P-loop_NTPase"/>
</dbReference>
<dbReference type="EMBL" id="NTKD01000010">
    <property type="protein sequence ID" value="PDH40576.1"/>
    <property type="molecule type" value="Genomic_DNA"/>
</dbReference>
<gene>
    <name evidence="1" type="ORF">CNE99_03160</name>
</gene>
<evidence type="ECO:0000313" key="1">
    <source>
        <dbReference type="EMBL" id="PDH40576.1"/>
    </source>
</evidence>
<dbReference type="AlphaFoldDB" id="A0A2A5WWV7"/>
<sequence length="213" mass="24183">MLLFVTGASGSGKTTVIPGLKKKLPAFAIHDFDERGVPDDADSRWRQRETEYWISQAIEYQHQGRDTVICGGAVYGEILACPSITQIDHLAVCLMDCPDNERLRRIRGRGGEPTMDILAWAAWLRVHAEDPTWCPEVITDNSYDSMHWKHWRSWASDDPRWQQPVIETGGKKKVDQIVALVAKWIEQQVKRSDQNATLVTHPDQDDMLSADDS</sequence>
<evidence type="ECO:0000313" key="2">
    <source>
        <dbReference type="Proteomes" id="UP000219327"/>
    </source>
</evidence>
<protein>
    <recommendedName>
        <fullName evidence="3">Shikimate kinase</fullName>
    </recommendedName>
</protein>
<comment type="caution">
    <text evidence="1">The sequence shown here is derived from an EMBL/GenBank/DDBJ whole genome shotgun (WGS) entry which is preliminary data.</text>
</comment>
<evidence type="ECO:0008006" key="3">
    <source>
        <dbReference type="Google" id="ProtNLM"/>
    </source>
</evidence>
<dbReference type="Proteomes" id="UP000219327">
    <property type="component" value="Unassembled WGS sequence"/>
</dbReference>
<dbReference type="SUPFAM" id="SSF52540">
    <property type="entry name" value="P-loop containing nucleoside triphosphate hydrolases"/>
    <property type="match status" value="1"/>
</dbReference>
<dbReference type="Gene3D" id="3.40.50.300">
    <property type="entry name" value="P-loop containing nucleotide triphosphate hydrolases"/>
    <property type="match status" value="1"/>
</dbReference>
<proteinExistence type="predicted"/>
<reference evidence="1 2" key="1">
    <citation type="submission" date="2017-08" db="EMBL/GenBank/DDBJ databases">
        <title>Fine stratification of microbial communities through a metagenomic profile of the photic zone.</title>
        <authorList>
            <person name="Haro-Moreno J.M."/>
            <person name="Lopez-Perez M."/>
            <person name="De La Torre J."/>
            <person name="Picazo A."/>
            <person name="Camacho A."/>
            <person name="Rodriguez-Valera F."/>
        </authorList>
    </citation>
    <scope>NUCLEOTIDE SEQUENCE [LARGE SCALE GENOMIC DNA]</scope>
    <source>
        <strain evidence="1">MED-G24</strain>
    </source>
</reference>
<name>A0A2A5WWV7_9GAMM</name>
<accession>A0A2A5WWV7</accession>
<organism evidence="1 2">
    <name type="scientific">OM182 bacterium MED-G24</name>
    <dbReference type="NCBI Taxonomy" id="1986255"/>
    <lineage>
        <taxon>Bacteria</taxon>
        <taxon>Pseudomonadati</taxon>
        <taxon>Pseudomonadota</taxon>
        <taxon>Gammaproteobacteria</taxon>
        <taxon>OMG group</taxon>
        <taxon>OM182 clade</taxon>
    </lineage>
</organism>